<evidence type="ECO:0000256" key="5">
    <source>
        <dbReference type="ARBA" id="ARBA00032658"/>
    </source>
</evidence>
<evidence type="ECO:0000256" key="6">
    <source>
        <dbReference type="SAM" id="Phobius"/>
    </source>
</evidence>
<accession>A0A0H5QJ50</accession>
<keyword evidence="4 6" id="KW-0472">Membrane</keyword>
<proteinExistence type="predicted"/>
<dbReference type="GO" id="GO:0005737">
    <property type="term" value="C:cytoplasm"/>
    <property type="evidence" value="ECO:0007669"/>
    <property type="project" value="TreeGrafter"/>
</dbReference>
<evidence type="ECO:0000313" key="8">
    <source>
        <dbReference type="EMBL" id="CRZ02038.1"/>
    </source>
</evidence>
<dbReference type="GO" id="GO:0004222">
    <property type="term" value="F:metalloendopeptidase activity"/>
    <property type="evidence" value="ECO:0007669"/>
    <property type="project" value="InterPro"/>
</dbReference>
<feature type="domain" description="Peptidase M50" evidence="7">
    <location>
        <begin position="136"/>
        <end position="445"/>
    </location>
</feature>
<sequence length="477" mass="51953">MSASIVVGGIVLVAFSWAAVLCLFVVLVSKARFKSVDLQWSYWSISITVSTRDDLMDRLRHRLIPHKSCLSRWFSLGVPLSCLLMGLSLFVLLANIIRLLFLLFSSAPVRDSDLPSTLIVPLIPGITFPIWQALYLWVSLLVSIVCHELGHFLCAVAHDIPVIAVGIHILFFVPSAFVEVDQGELLARSQRVSRAVFAAGILHNFAIAAVAGLALLLLPLLIFPLYRHDLHPTIVWTSPMSPLSNISSSGDTRLMFLNDITVSNSDDLPGYLSSINSAPAGICLDPHAISAAFASNGDTCCQNASPEYCFSHIDGHSPFCISSRNSLPPRSISCDNSTPCTDPLYSTCAIVPGSHVIYIQSSQAVHIFIGHPFELLNAIEVTDYVPRFGRLFPVRGALWMSRFLTFLASTSLSLGVVNSAPVHYLDGEHLALTFGRTRRQKRLIQHGLSFGSVALMVNIVLSVATKTAFAMRAPASS</sequence>
<reference evidence="8" key="1">
    <citation type="submission" date="2015-04" db="EMBL/GenBank/DDBJ databases">
        <title>The genome sequence of the plant pathogenic Rhizarian Plasmodiophora brassicae reveals insights in its biotrophic life cycle and the origin of chitin synthesis.</title>
        <authorList>
            <person name="Schwelm A."/>
            <person name="Fogelqvist J."/>
            <person name="Knaust A."/>
            <person name="Julke S."/>
            <person name="Lilja T."/>
            <person name="Dhandapani V."/>
            <person name="Bonilla-Rosso G."/>
            <person name="Karlsson M."/>
            <person name="Shevchenko A."/>
            <person name="Choi S.R."/>
            <person name="Kim H.G."/>
            <person name="Park J.Y."/>
            <person name="Lim Y.P."/>
            <person name="Ludwig-Muller J."/>
            <person name="Dixelius C."/>
        </authorList>
    </citation>
    <scope>NUCLEOTIDE SEQUENCE</scope>
    <source>
        <tissue evidence="8">Potato root galls</tissue>
    </source>
</reference>
<dbReference type="EMBL" id="HACM01001596">
    <property type="protein sequence ID" value="CRZ02038.1"/>
    <property type="molecule type" value="Transcribed_RNA"/>
</dbReference>
<organism evidence="8">
    <name type="scientific">Spongospora subterranea</name>
    <dbReference type="NCBI Taxonomy" id="70186"/>
    <lineage>
        <taxon>Eukaryota</taxon>
        <taxon>Sar</taxon>
        <taxon>Rhizaria</taxon>
        <taxon>Endomyxa</taxon>
        <taxon>Phytomyxea</taxon>
        <taxon>Plasmodiophorida</taxon>
        <taxon>Plasmodiophoridae</taxon>
        <taxon>Spongospora</taxon>
    </lineage>
</organism>
<dbReference type="GO" id="GO:0031293">
    <property type="term" value="P:membrane protein intracellular domain proteolysis"/>
    <property type="evidence" value="ECO:0007669"/>
    <property type="project" value="TreeGrafter"/>
</dbReference>
<dbReference type="GO" id="GO:1905897">
    <property type="term" value="P:regulation of response to endoplasmic reticulum stress"/>
    <property type="evidence" value="ECO:0007669"/>
    <property type="project" value="TreeGrafter"/>
</dbReference>
<dbReference type="PRINTS" id="PR01000">
    <property type="entry name" value="SREBPS2PTASE"/>
</dbReference>
<feature type="transmembrane region" description="Helical" evidence="6">
    <location>
        <begin position="152"/>
        <end position="177"/>
    </location>
</feature>
<feature type="transmembrane region" description="Helical" evidence="6">
    <location>
        <begin position="6"/>
        <end position="28"/>
    </location>
</feature>
<dbReference type="GO" id="GO:0016020">
    <property type="term" value="C:membrane"/>
    <property type="evidence" value="ECO:0007669"/>
    <property type="project" value="InterPro"/>
</dbReference>
<keyword evidence="3 6" id="KW-1133">Transmembrane helix</keyword>
<dbReference type="Pfam" id="PF02163">
    <property type="entry name" value="Peptidase_M50"/>
    <property type="match status" value="1"/>
</dbReference>
<dbReference type="PANTHER" id="PTHR13325:SF3">
    <property type="entry name" value="MEMBRANE-BOUND TRANSCRIPTION FACTOR SITE-2 PROTEASE"/>
    <property type="match status" value="1"/>
</dbReference>
<dbReference type="InterPro" id="IPR008915">
    <property type="entry name" value="Peptidase_M50"/>
</dbReference>
<evidence type="ECO:0000256" key="1">
    <source>
        <dbReference type="ARBA" id="ARBA00004127"/>
    </source>
</evidence>
<dbReference type="AlphaFoldDB" id="A0A0H5QJ50"/>
<protein>
    <recommendedName>
        <fullName evidence="5">Endopeptidase S2P</fullName>
    </recommendedName>
</protein>
<dbReference type="PANTHER" id="PTHR13325">
    <property type="entry name" value="PROTEASE M50 MEMBRANE-BOUND TRANSCRIPTION FACTOR SITE 2 PROTEASE"/>
    <property type="match status" value="1"/>
</dbReference>
<feature type="transmembrane region" description="Helical" evidence="6">
    <location>
        <begin position="444"/>
        <end position="464"/>
    </location>
</feature>
<feature type="transmembrane region" description="Helical" evidence="6">
    <location>
        <begin position="121"/>
        <end position="145"/>
    </location>
</feature>
<feature type="transmembrane region" description="Helical" evidence="6">
    <location>
        <begin position="197"/>
        <end position="223"/>
    </location>
</feature>
<comment type="subcellular location">
    <subcellularLocation>
        <location evidence="1">Endomembrane system</location>
        <topology evidence="1">Multi-pass membrane protein</topology>
    </subcellularLocation>
</comment>
<dbReference type="GO" id="GO:0012505">
    <property type="term" value="C:endomembrane system"/>
    <property type="evidence" value="ECO:0007669"/>
    <property type="project" value="UniProtKB-SubCell"/>
</dbReference>
<evidence type="ECO:0000259" key="7">
    <source>
        <dbReference type="Pfam" id="PF02163"/>
    </source>
</evidence>
<keyword evidence="2 6" id="KW-0812">Transmembrane</keyword>
<evidence type="ECO:0000256" key="3">
    <source>
        <dbReference type="ARBA" id="ARBA00022989"/>
    </source>
</evidence>
<evidence type="ECO:0000256" key="2">
    <source>
        <dbReference type="ARBA" id="ARBA00022692"/>
    </source>
</evidence>
<evidence type="ECO:0000256" key="4">
    <source>
        <dbReference type="ARBA" id="ARBA00023136"/>
    </source>
</evidence>
<name>A0A0H5QJ50_9EUKA</name>
<feature type="transmembrane region" description="Helical" evidence="6">
    <location>
        <begin position="73"/>
        <end position="101"/>
    </location>
</feature>
<dbReference type="InterPro" id="IPR001193">
    <property type="entry name" value="MBTPS2"/>
</dbReference>